<evidence type="ECO:0000313" key="2">
    <source>
        <dbReference type="EMBL" id="MCD7461177.1"/>
    </source>
</evidence>
<gene>
    <name evidence="2" type="ORF">HAX54_045429</name>
</gene>
<keyword evidence="1" id="KW-1133">Transmembrane helix</keyword>
<feature type="transmembrane region" description="Helical" evidence="1">
    <location>
        <begin position="65"/>
        <end position="86"/>
    </location>
</feature>
<organism evidence="2 3">
    <name type="scientific">Datura stramonium</name>
    <name type="common">Jimsonweed</name>
    <name type="synonym">Common thornapple</name>
    <dbReference type="NCBI Taxonomy" id="4076"/>
    <lineage>
        <taxon>Eukaryota</taxon>
        <taxon>Viridiplantae</taxon>
        <taxon>Streptophyta</taxon>
        <taxon>Embryophyta</taxon>
        <taxon>Tracheophyta</taxon>
        <taxon>Spermatophyta</taxon>
        <taxon>Magnoliopsida</taxon>
        <taxon>eudicotyledons</taxon>
        <taxon>Gunneridae</taxon>
        <taxon>Pentapetalae</taxon>
        <taxon>asterids</taxon>
        <taxon>lamiids</taxon>
        <taxon>Solanales</taxon>
        <taxon>Solanaceae</taxon>
        <taxon>Solanoideae</taxon>
        <taxon>Datureae</taxon>
        <taxon>Datura</taxon>
    </lineage>
</organism>
<sequence length="103" mass="11307">ILILTQLVRVADPNAPLSLHVVQLGETSSVQLSQGFTLSFFAIKYILYNQDCTTIKASTTIPHSWLGLDSLILTLTSISFLILVFYSSEVVKDDEDNTNSTNG</sequence>
<keyword evidence="1" id="KW-0472">Membrane</keyword>
<dbReference type="EMBL" id="JACEIK010000702">
    <property type="protein sequence ID" value="MCD7461177.1"/>
    <property type="molecule type" value="Genomic_DNA"/>
</dbReference>
<reference evidence="2 3" key="1">
    <citation type="journal article" date="2021" name="BMC Genomics">
        <title>Datura genome reveals duplications of psychoactive alkaloid biosynthetic genes and high mutation rate following tissue culture.</title>
        <authorList>
            <person name="Rajewski A."/>
            <person name="Carter-House D."/>
            <person name="Stajich J."/>
            <person name="Litt A."/>
        </authorList>
    </citation>
    <scope>NUCLEOTIDE SEQUENCE [LARGE SCALE GENOMIC DNA]</scope>
    <source>
        <strain evidence="2">AR-01</strain>
    </source>
</reference>
<dbReference type="Proteomes" id="UP000823775">
    <property type="component" value="Unassembled WGS sequence"/>
</dbReference>
<protein>
    <submittedName>
        <fullName evidence="2">Uncharacterized protein</fullName>
    </submittedName>
</protein>
<feature type="non-terminal residue" evidence="2">
    <location>
        <position position="1"/>
    </location>
</feature>
<evidence type="ECO:0000313" key="3">
    <source>
        <dbReference type="Proteomes" id="UP000823775"/>
    </source>
</evidence>
<proteinExistence type="predicted"/>
<accession>A0ABS8SS17</accession>
<keyword evidence="1" id="KW-0812">Transmembrane</keyword>
<keyword evidence="3" id="KW-1185">Reference proteome</keyword>
<name>A0ABS8SS17_DATST</name>
<comment type="caution">
    <text evidence="2">The sequence shown here is derived from an EMBL/GenBank/DDBJ whole genome shotgun (WGS) entry which is preliminary data.</text>
</comment>
<evidence type="ECO:0000256" key="1">
    <source>
        <dbReference type="SAM" id="Phobius"/>
    </source>
</evidence>